<gene>
    <name evidence="15" type="ORF">UFOPK3610_01204</name>
</gene>
<dbReference type="EC" id="1.1.1.267" evidence="5"/>
<name>A0A6J7HLS9_9ZZZZ</name>
<accession>A0A6J7HLS9</accession>
<feature type="domain" description="DXP reductoisomerase C-terminal" evidence="14">
    <location>
        <begin position="276"/>
        <end position="397"/>
    </location>
</feature>
<evidence type="ECO:0000259" key="13">
    <source>
        <dbReference type="Pfam" id="PF08436"/>
    </source>
</evidence>
<dbReference type="GO" id="GO:0070402">
    <property type="term" value="F:NADPH binding"/>
    <property type="evidence" value="ECO:0007669"/>
    <property type="project" value="InterPro"/>
</dbReference>
<dbReference type="InterPro" id="IPR036291">
    <property type="entry name" value="NAD(P)-bd_dom_sf"/>
</dbReference>
<protein>
    <recommendedName>
        <fullName evidence="5">1-deoxy-D-xylulose-5-phosphate reductoisomerase</fullName>
        <ecNumber evidence="5">1.1.1.267</ecNumber>
    </recommendedName>
</protein>
<evidence type="ECO:0000256" key="9">
    <source>
        <dbReference type="ARBA" id="ARBA00023211"/>
    </source>
</evidence>
<evidence type="ECO:0000256" key="1">
    <source>
        <dbReference type="ARBA" id="ARBA00001936"/>
    </source>
</evidence>
<keyword evidence="8" id="KW-0560">Oxidoreductase</keyword>
<dbReference type="UniPathway" id="UPA00056">
    <property type="reaction ID" value="UER00092"/>
</dbReference>
<reference evidence="15" key="1">
    <citation type="submission" date="2020-05" db="EMBL/GenBank/DDBJ databases">
        <authorList>
            <person name="Chiriac C."/>
            <person name="Salcher M."/>
            <person name="Ghai R."/>
            <person name="Kavagutti S V."/>
        </authorList>
    </citation>
    <scope>NUCLEOTIDE SEQUENCE</scope>
</reference>
<dbReference type="FunFam" id="3.40.50.720:FF:000045">
    <property type="entry name" value="1-deoxy-D-xylulose 5-phosphate reductoisomerase"/>
    <property type="match status" value="1"/>
</dbReference>
<dbReference type="AlphaFoldDB" id="A0A6J7HLS9"/>
<comment type="cofactor">
    <cofactor evidence="1">
        <name>Mn(2+)</name>
        <dbReference type="ChEBI" id="CHEBI:29035"/>
    </cofactor>
</comment>
<dbReference type="PIRSF" id="PIRSF006205">
    <property type="entry name" value="Dxp_reductismrs"/>
    <property type="match status" value="1"/>
</dbReference>
<dbReference type="SUPFAM" id="SSF51735">
    <property type="entry name" value="NAD(P)-binding Rossmann-fold domains"/>
    <property type="match status" value="1"/>
</dbReference>
<dbReference type="GO" id="GO:0030604">
    <property type="term" value="F:1-deoxy-D-xylulose-5-phosphate reductoisomerase activity"/>
    <property type="evidence" value="ECO:0007669"/>
    <property type="project" value="UniProtKB-EC"/>
</dbReference>
<evidence type="ECO:0000256" key="4">
    <source>
        <dbReference type="ARBA" id="ARBA00006825"/>
    </source>
</evidence>
<dbReference type="Gene3D" id="1.10.1740.10">
    <property type="match status" value="1"/>
</dbReference>
<dbReference type="GO" id="GO:0030145">
    <property type="term" value="F:manganese ion binding"/>
    <property type="evidence" value="ECO:0007669"/>
    <property type="project" value="TreeGrafter"/>
</dbReference>
<dbReference type="InterPro" id="IPR013644">
    <property type="entry name" value="DXP_reductoisomerase_C"/>
</dbReference>
<dbReference type="Pfam" id="PF02670">
    <property type="entry name" value="DXP_reductoisom"/>
    <property type="match status" value="1"/>
</dbReference>
<evidence type="ECO:0000256" key="5">
    <source>
        <dbReference type="ARBA" id="ARBA00012366"/>
    </source>
</evidence>
<dbReference type="Pfam" id="PF08436">
    <property type="entry name" value="DXP_redisom_C"/>
    <property type="match status" value="1"/>
</dbReference>
<evidence type="ECO:0000256" key="2">
    <source>
        <dbReference type="ARBA" id="ARBA00001946"/>
    </source>
</evidence>
<evidence type="ECO:0000256" key="10">
    <source>
        <dbReference type="ARBA" id="ARBA00023229"/>
    </source>
</evidence>
<keyword evidence="9" id="KW-0464">Manganese</keyword>
<evidence type="ECO:0000313" key="15">
    <source>
        <dbReference type="EMBL" id="CAB4917365.1"/>
    </source>
</evidence>
<dbReference type="Pfam" id="PF13288">
    <property type="entry name" value="DXPR_C"/>
    <property type="match status" value="1"/>
</dbReference>
<evidence type="ECO:0000259" key="14">
    <source>
        <dbReference type="Pfam" id="PF13288"/>
    </source>
</evidence>
<evidence type="ECO:0000256" key="11">
    <source>
        <dbReference type="ARBA" id="ARBA00048543"/>
    </source>
</evidence>
<feature type="domain" description="1-deoxy-D-xylulose 5-phosphate reductoisomerase N-terminal" evidence="12">
    <location>
        <begin position="22"/>
        <end position="148"/>
    </location>
</feature>
<dbReference type="PANTHER" id="PTHR30525:SF0">
    <property type="entry name" value="1-DEOXY-D-XYLULOSE 5-PHOSPHATE REDUCTOISOMERASE, CHLOROPLASTIC"/>
    <property type="match status" value="1"/>
</dbReference>
<comment type="pathway">
    <text evidence="3">Isoprenoid biosynthesis; isopentenyl diphosphate biosynthesis via DXP pathway; isopentenyl diphosphate from 1-deoxy-D-xylulose 5-phosphate: step 1/6.</text>
</comment>
<evidence type="ECO:0000256" key="8">
    <source>
        <dbReference type="ARBA" id="ARBA00023002"/>
    </source>
</evidence>
<organism evidence="15">
    <name type="scientific">freshwater metagenome</name>
    <dbReference type="NCBI Taxonomy" id="449393"/>
    <lineage>
        <taxon>unclassified sequences</taxon>
        <taxon>metagenomes</taxon>
        <taxon>ecological metagenomes</taxon>
    </lineage>
</organism>
<comment type="cofactor">
    <cofactor evidence="2">
        <name>Mg(2+)</name>
        <dbReference type="ChEBI" id="CHEBI:18420"/>
    </cofactor>
</comment>
<keyword evidence="10" id="KW-0414">Isoprene biosynthesis</keyword>
<sequence length="412" mass="42607">MPGGPRLRGRMGETGAVSRRDIVILGSTGSIGVQALDVIRRNPGDFRVVGLAAGGSNLELLCAQVLEFGVPHVAVGRNDCFDRLVGLLSGVGAHVTGGQDAVADLAALPCDVVLNGMAGSAGLVPTLRALEAGSTVALANKESLIIGGPLVNALARPGQIVPVDSEHSALAQCLRGGRASEVRRLILTASGGPFRGRTRAELAEVTPAQALAHPTWSMGPLVTINSATLMNKGLELIEAHLLFGVPLDRIDVVVHPQSVVHSMVEFIDGSTLAQASPPDMRLPIALGLAWPDRIADAAPGCDWTSGARWDFEPLDEDVFPAVRLARRAAAAGGTAPAVMNGADEVCVEAFLSGRLAFLGIVDTVSKVLEEHLSASRDGGGNEITLSDVITADAWARARAEALTGQPREGGTT</sequence>
<dbReference type="InterPro" id="IPR003821">
    <property type="entry name" value="DXP_reductoisomerase"/>
</dbReference>
<keyword evidence="7" id="KW-0521">NADP</keyword>
<dbReference type="SUPFAM" id="SSF55347">
    <property type="entry name" value="Glyceraldehyde-3-phosphate dehydrogenase-like, C-terminal domain"/>
    <property type="match status" value="1"/>
</dbReference>
<dbReference type="GO" id="GO:0051484">
    <property type="term" value="P:isopentenyl diphosphate biosynthetic process, methylerythritol 4-phosphate pathway involved in terpenoid biosynthetic process"/>
    <property type="evidence" value="ECO:0007669"/>
    <property type="project" value="TreeGrafter"/>
</dbReference>
<feature type="domain" description="1-deoxy-D-xylulose 5-phosphate reductoisomerase C-terminal" evidence="13">
    <location>
        <begin position="160"/>
        <end position="243"/>
    </location>
</feature>
<dbReference type="InterPro" id="IPR026877">
    <property type="entry name" value="DXPR_C"/>
</dbReference>
<dbReference type="SUPFAM" id="SSF69055">
    <property type="entry name" value="1-deoxy-D-xylulose-5-phosphate reductoisomerase, C-terminal domain"/>
    <property type="match status" value="1"/>
</dbReference>
<keyword evidence="6" id="KW-0479">Metal-binding</keyword>
<dbReference type="InterPro" id="IPR036169">
    <property type="entry name" value="DXPR_C_sf"/>
</dbReference>
<evidence type="ECO:0000259" key="12">
    <source>
        <dbReference type="Pfam" id="PF02670"/>
    </source>
</evidence>
<dbReference type="EMBL" id="CAFBMR010000048">
    <property type="protein sequence ID" value="CAB4917365.1"/>
    <property type="molecule type" value="Genomic_DNA"/>
</dbReference>
<dbReference type="PANTHER" id="PTHR30525">
    <property type="entry name" value="1-DEOXY-D-XYLULOSE 5-PHOSPHATE REDUCTOISOMERASE"/>
    <property type="match status" value="1"/>
</dbReference>
<dbReference type="HAMAP" id="MF_00183">
    <property type="entry name" value="DXP_reductoisom"/>
    <property type="match status" value="1"/>
</dbReference>
<comment type="catalytic activity">
    <reaction evidence="11">
        <text>2-C-methyl-D-erythritol 4-phosphate + NADP(+) = 1-deoxy-D-xylulose 5-phosphate + NADPH + H(+)</text>
        <dbReference type="Rhea" id="RHEA:13717"/>
        <dbReference type="ChEBI" id="CHEBI:15378"/>
        <dbReference type="ChEBI" id="CHEBI:57783"/>
        <dbReference type="ChEBI" id="CHEBI:57792"/>
        <dbReference type="ChEBI" id="CHEBI:58262"/>
        <dbReference type="ChEBI" id="CHEBI:58349"/>
        <dbReference type="EC" id="1.1.1.267"/>
    </reaction>
    <physiologicalReaction direction="right-to-left" evidence="11">
        <dbReference type="Rhea" id="RHEA:13719"/>
    </physiologicalReaction>
</comment>
<dbReference type="InterPro" id="IPR013512">
    <property type="entry name" value="DXP_reductoisomerase_N"/>
</dbReference>
<evidence type="ECO:0000256" key="7">
    <source>
        <dbReference type="ARBA" id="ARBA00022857"/>
    </source>
</evidence>
<dbReference type="NCBIfam" id="TIGR00243">
    <property type="entry name" value="Dxr"/>
    <property type="match status" value="1"/>
</dbReference>
<comment type="similarity">
    <text evidence="4">Belongs to the DXR family.</text>
</comment>
<evidence type="ECO:0000256" key="6">
    <source>
        <dbReference type="ARBA" id="ARBA00022723"/>
    </source>
</evidence>
<evidence type="ECO:0000256" key="3">
    <source>
        <dbReference type="ARBA" id="ARBA00005094"/>
    </source>
</evidence>
<dbReference type="Gene3D" id="3.40.50.720">
    <property type="entry name" value="NAD(P)-binding Rossmann-like Domain"/>
    <property type="match status" value="1"/>
</dbReference>
<proteinExistence type="inferred from homology"/>